<keyword evidence="6 13" id="KW-0812">Transmembrane</keyword>
<evidence type="ECO:0000256" key="11">
    <source>
        <dbReference type="ARBA" id="ARBA00023049"/>
    </source>
</evidence>
<evidence type="ECO:0000313" key="14">
    <source>
        <dbReference type="EMBL" id="GAA4251069.1"/>
    </source>
</evidence>
<keyword evidence="11" id="KW-0482">Metalloprotease</keyword>
<keyword evidence="4" id="KW-1003">Cell membrane</keyword>
<dbReference type="RefSeq" id="WP_345128821.1">
    <property type="nucleotide sequence ID" value="NZ_BAABAT010000010.1"/>
</dbReference>
<name>A0ABP8DA66_9ACTN</name>
<dbReference type="PANTHER" id="PTHR35864">
    <property type="entry name" value="ZINC METALLOPROTEASE MJ0611-RELATED"/>
    <property type="match status" value="1"/>
</dbReference>
<protein>
    <submittedName>
        <fullName evidence="14">Site-2 protease family protein</fullName>
    </submittedName>
</protein>
<feature type="transmembrane region" description="Helical" evidence="13">
    <location>
        <begin position="166"/>
        <end position="187"/>
    </location>
</feature>
<organism evidence="14 15">
    <name type="scientific">Dactylosporangium darangshiense</name>
    <dbReference type="NCBI Taxonomy" id="579108"/>
    <lineage>
        <taxon>Bacteria</taxon>
        <taxon>Bacillati</taxon>
        <taxon>Actinomycetota</taxon>
        <taxon>Actinomycetes</taxon>
        <taxon>Micromonosporales</taxon>
        <taxon>Micromonosporaceae</taxon>
        <taxon>Dactylosporangium</taxon>
    </lineage>
</organism>
<evidence type="ECO:0000256" key="3">
    <source>
        <dbReference type="ARBA" id="ARBA00007931"/>
    </source>
</evidence>
<dbReference type="InterPro" id="IPR044537">
    <property type="entry name" value="Rip2-like"/>
</dbReference>
<evidence type="ECO:0000313" key="15">
    <source>
        <dbReference type="Proteomes" id="UP001500620"/>
    </source>
</evidence>
<keyword evidence="7" id="KW-0479">Metal-binding</keyword>
<sequence length="261" mass="28184">MSYGRYGSRVGGLPREAFRPSALFLGLVALLAVSGAMAYLGLGSDRVNVFLFVASGWTVSLCLHEYSHALTAYKGGDDDVAHRGYLTLNPLKYTHPLLSIVLPLLFVLIGGIGLPGGAVWVNHGAIRSRFLDSLVSFAGPAANLVLAILLVLPFSFGVDVTGHYPFWAGLAFLAFLQLTASVLNFVPMPGVDGGNLVYPWLSPEWKRGFNHVAPFGMLILIALLFSPRINGWFFSLVYAIGDLIGLPSFLASDGAAYFRFW</sequence>
<gene>
    <name evidence="14" type="ORF">GCM10022255_042270</name>
</gene>
<keyword evidence="12 13" id="KW-0472">Membrane</keyword>
<dbReference type="CDD" id="cd06158">
    <property type="entry name" value="S2P-M50_like_1"/>
    <property type="match status" value="1"/>
</dbReference>
<dbReference type="PANTHER" id="PTHR35864:SF1">
    <property type="entry name" value="ZINC METALLOPROTEASE YWHC-RELATED"/>
    <property type="match status" value="1"/>
</dbReference>
<proteinExistence type="inferred from homology"/>
<keyword evidence="9" id="KW-0862">Zinc</keyword>
<evidence type="ECO:0000256" key="10">
    <source>
        <dbReference type="ARBA" id="ARBA00022989"/>
    </source>
</evidence>
<dbReference type="InterPro" id="IPR052348">
    <property type="entry name" value="Metallopeptidase_M50B"/>
</dbReference>
<comment type="subcellular location">
    <subcellularLocation>
        <location evidence="2">Cell membrane</location>
        <topology evidence="2">Multi-pass membrane protein</topology>
    </subcellularLocation>
</comment>
<evidence type="ECO:0000256" key="13">
    <source>
        <dbReference type="SAM" id="Phobius"/>
    </source>
</evidence>
<dbReference type="GO" id="GO:0008233">
    <property type="term" value="F:peptidase activity"/>
    <property type="evidence" value="ECO:0007669"/>
    <property type="project" value="UniProtKB-KW"/>
</dbReference>
<evidence type="ECO:0000256" key="12">
    <source>
        <dbReference type="ARBA" id="ARBA00023136"/>
    </source>
</evidence>
<feature type="transmembrane region" description="Helical" evidence="13">
    <location>
        <begin position="97"/>
        <end position="121"/>
    </location>
</feature>
<evidence type="ECO:0000256" key="7">
    <source>
        <dbReference type="ARBA" id="ARBA00022723"/>
    </source>
</evidence>
<comment type="cofactor">
    <cofactor evidence="1">
        <name>Zn(2+)</name>
        <dbReference type="ChEBI" id="CHEBI:29105"/>
    </cofactor>
</comment>
<dbReference type="Proteomes" id="UP001500620">
    <property type="component" value="Unassembled WGS sequence"/>
</dbReference>
<keyword evidence="5 14" id="KW-0645">Protease</keyword>
<evidence type="ECO:0000256" key="2">
    <source>
        <dbReference type="ARBA" id="ARBA00004651"/>
    </source>
</evidence>
<evidence type="ECO:0000256" key="1">
    <source>
        <dbReference type="ARBA" id="ARBA00001947"/>
    </source>
</evidence>
<evidence type="ECO:0000256" key="6">
    <source>
        <dbReference type="ARBA" id="ARBA00022692"/>
    </source>
</evidence>
<dbReference type="EMBL" id="BAABAT010000010">
    <property type="protein sequence ID" value="GAA4251069.1"/>
    <property type="molecule type" value="Genomic_DNA"/>
</dbReference>
<keyword evidence="15" id="KW-1185">Reference proteome</keyword>
<keyword evidence="10 13" id="KW-1133">Transmembrane helix</keyword>
<dbReference type="GO" id="GO:0006508">
    <property type="term" value="P:proteolysis"/>
    <property type="evidence" value="ECO:0007669"/>
    <property type="project" value="UniProtKB-KW"/>
</dbReference>
<feature type="transmembrane region" description="Helical" evidence="13">
    <location>
        <begin position="133"/>
        <end position="154"/>
    </location>
</feature>
<reference evidence="15" key="1">
    <citation type="journal article" date="2019" name="Int. J. Syst. Evol. Microbiol.">
        <title>The Global Catalogue of Microorganisms (GCM) 10K type strain sequencing project: providing services to taxonomists for standard genome sequencing and annotation.</title>
        <authorList>
            <consortium name="The Broad Institute Genomics Platform"/>
            <consortium name="The Broad Institute Genome Sequencing Center for Infectious Disease"/>
            <person name="Wu L."/>
            <person name="Ma J."/>
        </authorList>
    </citation>
    <scope>NUCLEOTIDE SEQUENCE [LARGE SCALE GENOMIC DNA]</scope>
    <source>
        <strain evidence="15">JCM 17441</strain>
    </source>
</reference>
<accession>A0ABP8DA66</accession>
<keyword evidence="8" id="KW-0378">Hydrolase</keyword>
<evidence type="ECO:0000256" key="5">
    <source>
        <dbReference type="ARBA" id="ARBA00022670"/>
    </source>
</evidence>
<evidence type="ECO:0000256" key="4">
    <source>
        <dbReference type="ARBA" id="ARBA00022475"/>
    </source>
</evidence>
<comment type="caution">
    <text evidence="14">The sequence shown here is derived from an EMBL/GenBank/DDBJ whole genome shotgun (WGS) entry which is preliminary data.</text>
</comment>
<feature type="transmembrane region" description="Helical" evidence="13">
    <location>
        <begin position="21"/>
        <end position="42"/>
    </location>
</feature>
<evidence type="ECO:0000256" key="9">
    <source>
        <dbReference type="ARBA" id="ARBA00022833"/>
    </source>
</evidence>
<feature type="transmembrane region" description="Helical" evidence="13">
    <location>
        <begin position="208"/>
        <end position="226"/>
    </location>
</feature>
<evidence type="ECO:0000256" key="8">
    <source>
        <dbReference type="ARBA" id="ARBA00022801"/>
    </source>
</evidence>
<comment type="similarity">
    <text evidence="3">Belongs to the peptidase M50B family.</text>
</comment>
<feature type="transmembrane region" description="Helical" evidence="13">
    <location>
        <begin position="232"/>
        <end position="251"/>
    </location>
</feature>